<evidence type="ECO:0000256" key="7">
    <source>
        <dbReference type="ARBA" id="ARBA00013025"/>
    </source>
</evidence>
<dbReference type="InterPro" id="IPR004101">
    <property type="entry name" value="Mur_ligase_C"/>
</dbReference>
<dbReference type="GO" id="GO:0008841">
    <property type="term" value="F:dihydrofolate synthase activity"/>
    <property type="evidence" value="ECO:0007669"/>
    <property type="project" value="UniProtKB-EC"/>
</dbReference>
<evidence type="ECO:0000313" key="22">
    <source>
        <dbReference type="Proteomes" id="UP000215137"/>
    </source>
</evidence>
<evidence type="ECO:0000256" key="1">
    <source>
        <dbReference type="ARBA" id="ARBA00001946"/>
    </source>
</evidence>
<keyword evidence="14" id="KW-0289">Folate biosynthesis</keyword>
<dbReference type="NCBIfam" id="TIGR01499">
    <property type="entry name" value="folC"/>
    <property type="match status" value="1"/>
</dbReference>
<protein>
    <recommendedName>
        <fullName evidence="8">Dihydrofolate synthase/folylpolyglutamate synthase</fullName>
        <ecNumber evidence="6">6.3.2.12</ecNumber>
        <ecNumber evidence="7">6.3.2.17</ecNumber>
    </recommendedName>
    <alternativeName>
        <fullName evidence="15">Tetrahydrofolylpolyglutamate synthase</fullName>
    </alternativeName>
</protein>
<dbReference type="PANTHER" id="PTHR11136:SF0">
    <property type="entry name" value="DIHYDROFOLATE SYNTHETASE-RELATED"/>
    <property type="match status" value="1"/>
</dbReference>
<dbReference type="PROSITE" id="PS01012">
    <property type="entry name" value="FOLYLPOLYGLU_SYNT_2"/>
    <property type="match status" value="1"/>
</dbReference>
<evidence type="ECO:0000256" key="3">
    <source>
        <dbReference type="ARBA" id="ARBA00005150"/>
    </source>
</evidence>
<dbReference type="KEGG" id="bko:CKF48_16900"/>
<dbReference type="PROSITE" id="PS01011">
    <property type="entry name" value="FOLYLPOLYGLU_SYNT_1"/>
    <property type="match status" value="1"/>
</dbReference>
<evidence type="ECO:0000259" key="19">
    <source>
        <dbReference type="Pfam" id="PF02875"/>
    </source>
</evidence>
<dbReference type="Pfam" id="PF08245">
    <property type="entry name" value="Mur_ligase_M"/>
    <property type="match status" value="1"/>
</dbReference>
<dbReference type="GO" id="GO:0046656">
    <property type="term" value="P:folic acid biosynthetic process"/>
    <property type="evidence" value="ECO:0007669"/>
    <property type="project" value="UniProtKB-KW"/>
</dbReference>
<keyword evidence="13" id="KW-0460">Magnesium</keyword>
<keyword evidence="22" id="KW-1185">Reference proteome</keyword>
<keyword evidence="12 18" id="KW-0067">ATP-binding</keyword>
<evidence type="ECO:0000256" key="8">
    <source>
        <dbReference type="ARBA" id="ARBA00019357"/>
    </source>
</evidence>
<dbReference type="Gene3D" id="3.90.190.20">
    <property type="entry name" value="Mur ligase, C-terminal domain"/>
    <property type="match status" value="1"/>
</dbReference>
<dbReference type="InterPro" id="IPR036565">
    <property type="entry name" value="Mur-like_cat_sf"/>
</dbReference>
<dbReference type="AlphaFoldDB" id="A0A248TKR6"/>
<dbReference type="GO" id="GO:0004326">
    <property type="term" value="F:tetrahydrofolylpolyglutamate synthase activity"/>
    <property type="evidence" value="ECO:0007669"/>
    <property type="project" value="UniProtKB-EC"/>
</dbReference>
<evidence type="ECO:0000256" key="12">
    <source>
        <dbReference type="ARBA" id="ARBA00022840"/>
    </source>
</evidence>
<evidence type="ECO:0000256" key="14">
    <source>
        <dbReference type="ARBA" id="ARBA00022909"/>
    </source>
</evidence>
<keyword evidence="9 18" id="KW-0436">Ligase</keyword>
<dbReference type="InterPro" id="IPR018109">
    <property type="entry name" value="Folylpolyglutamate_synth_CS"/>
</dbReference>
<comment type="cofactor">
    <cofactor evidence="1">
        <name>Mg(2+)</name>
        <dbReference type="ChEBI" id="CHEBI:18420"/>
    </cofactor>
</comment>
<dbReference type="SUPFAM" id="SSF53244">
    <property type="entry name" value="MurD-like peptide ligases, peptide-binding domain"/>
    <property type="match status" value="1"/>
</dbReference>
<reference evidence="21 22" key="1">
    <citation type="submission" date="2017-08" db="EMBL/GenBank/DDBJ databases">
        <title>Complete Genome Sequence of Bacillus kochii Oregon-R-modENCODE STRAIN BDGP4, isolated from Drosophila melanogaster gut.</title>
        <authorList>
            <person name="Wan K.H."/>
            <person name="Yu C."/>
            <person name="Park S."/>
            <person name="Hammonds A.S."/>
            <person name="Booth B.W."/>
            <person name="Celniker S.E."/>
        </authorList>
    </citation>
    <scope>NUCLEOTIDE SEQUENCE [LARGE SCALE GENOMIC DNA]</scope>
    <source>
        <strain evidence="21 22">BDGP4</strain>
    </source>
</reference>
<evidence type="ECO:0000256" key="13">
    <source>
        <dbReference type="ARBA" id="ARBA00022842"/>
    </source>
</evidence>
<dbReference type="GO" id="GO:0005737">
    <property type="term" value="C:cytoplasm"/>
    <property type="evidence" value="ECO:0007669"/>
    <property type="project" value="TreeGrafter"/>
</dbReference>
<comment type="pathway">
    <text evidence="2">Cofactor biosynthesis; tetrahydrofolate biosynthesis; 7,8-dihydrofolate from 2-amino-4-hydroxy-6-hydroxymethyl-7,8-dihydropteridine diphosphate and 4-aminobenzoate: step 2/2.</text>
</comment>
<name>A0A248TKR6_9BACI</name>
<comment type="catalytic activity">
    <reaction evidence="17">
        <text>7,8-dihydropteroate + L-glutamate + ATP = 7,8-dihydrofolate + ADP + phosphate + H(+)</text>
        <dbReference type="Rhea" id="RHEA:23584"/>
        <dbReference type="ChEBI" id="CHEBI:15378"/>
        <dbReference type="ChEBI" id="CHEBI:17839"/>
        <dbReference type="ChEBI" id="CHEBI:29985"/>
        <dbReference type="ChEBI" id="CHEBI:30616"/>
        <dbReference type="ChEBI" id="CHEBI:43474"/>
        <dbReference type="ChEBI" id="CHEBI:57451"/>
        <dbReference type="ChEBI" id="CHEBI:456216"/>
        <dbReference type="EC" id="6.3.2.12"/>
    </reaction>
</comment>
<dbReference type="SUPFAM" id="SSF53623">
    <property type="entry name" value="MurD-like peptide ligases, catalytic domain"/>
    <property type="match status" value="1"/>
</dbReference>
<comment type="similarity">
    <text evidence="4 18">Belongs to the folylpolyglutamate synthase family.</text>
</comment>
<evidence type="ECO:0000259" key="20">
    <source>
        <dbReference type="Pfam" id="PF08245"/>
    </source>
</evidence>
<evidence type="ECO:0000256" key="10">
    <source>
        <dbReference type="ARBA" id="ARBA00022723"/>
    </source>
</evidence>
<comment type="pathway">
    <text evidence="3">Cofactor biosynthesis; tetrahydrofolylpolyglutamate biosynthesis.</text>
</comment>
<dbReference type="EMBL" id="CP022983">
    <property type="protein sequence ID" value="ASV68818.1"/>
    <property type="molecule type" value="Genomic_DNA"/>
</dbReference>
<gene>
    <name evidence="21" type="ORF">CKF48_16900</name>
</gene>
<dbReference type="Pfam" id="PF02875">
    <property type="entry name" value="Mur_ligase_C"/>
    <property type="match status" value="1"/>
</dbReference>
<evidence type="ECO:0000256" key="15">
    <source>
        <dbReference type="ARBA" id="ARBA00030592"/>
    </source>
</evidence>
<dbReference type="FunFam" id="3.40.1190.10:FF:000004">
    <property type="entry name" value="Dihydrofolate synthase/folylpolyglutamate synthase"/>
    <property type="match status" value="1"/>
</dbReference>
<dbReference type="OrthoDB" id="9809356at2"/>
<dbReference type="GO" id="GO:0046872">
    <property type="term" value="F:metal ion binding"/>
    <property type="evidence" value="ECO:0007669"/>
    <property type="project" value="UniProtKB-KW"/>
</dbReference>
<proteinExistence type="inferred from homology"/>
<feature type="domain" description="Mur ligase central" evidence="20">
    <location>
        <begin position="46"/>
        <end position="273"/>
    </location>
</feature>
<evidence type="ECO:0000256" key="5">
    <source>
        <dbReference type="ARBA" id="ARBA00011245"/>
    </source>
</evidence>
<evidence type="ECO:0000256" key="16">
    <source>
        <dbReference type="ARBA" id="ARBA00047493"/>
    </source>
</evidence>
<evidence type="ECO:0000256" key="9">
    <source>
        <dbReference type="ARBA" id="ARBA00022598"/>
    </source>
</evidence>
<evidence type="ECO:0000256" key="6">
    <source>
        <dbReference type="ARBA" id="ARBA00013023"/>
    </source>
</evidence>
<comment type="subunit">
    <text evidence="5">Monomer.</text>
</comment>
<dbReference type="Proteomes" id="UP000215137">
    <property type="component" value="Chromosome"/>
</dbReference>
<evidence type="ECO:0000256" key="4">
    <source>
        <dbReference type="ARBA" id="ARBA00008276"/>
    </source>
</evidence>
<feature type="domain" description="Mur ligase C-terminal" evidence="19">
    <location>
        <begin position="301"/>
        <end position="418"/>
    </location>
</feature>
<dbReference type="Gene3D" id="3.40.1190.10">
    <property type="entry name" value="Mur-like, catalytic domain"/>
    <property type="match status" value="1"/>
</dbReference>
<dbReference type="PIRSF" id="PIRSF001563">
    <property type="entry name" value="Folylpolyglu_synth"/>
    <property type="match status" value="1"/>
</dbReference>
<evidence type="ECO:0000256" key="17">
    <source>
        <dbReference type="ARBA" id="ARBA00049161"/>
    </source>
</evidence>
<comment type="catalytic activity">
    <reaction evidence="16">
        <text>(6S)-5,6,7,8-tetrahydrofolyl-(gamma-L-Glu)(n) + L-glutamate + ATP = (6S)-5,6,7,8-tetrahydrofolyl-(gamma-L-Glu)(n+1) + ADP + phosphate + H(+)</text>
        <dbReference type="Rhea" id="RHEA:10580"/>
        <dbReference type="Rhea" id="RHEA-COMP:14738"/>
        <dbReference type="Rhea" id="RHEA-COMP:14740"/>
        <dbReference type="ChEBI" id="CHEBI:15378"/>
        <dbReference type="ChEBI" id="CHEBI:29985"/>
        <dbReference type="ChEBI" id="CHEBI:30616"/>
        <dbReference type="ChEBI" id="CHEBI:43474"/>
        <dbReference type="ChEBI" id="CHEBI:141005"/>
        <dbReference type="ChEBI" id="CHEBI:456216"/>
        <dbReference type="EC" id="6.3.2.17"/>
    </reaction>
</comment>
<dbReference type="EC" id="6.3.2.12" evidence="6"/>
<organism evidence="21 22">
    <name type="scientific">Cytobacillus kochii</name>
    <dbReference type="NCBI Taxonomy" id="859143"/>
    <lineage>
        <taxon>Bacteria</taxon>
        <taxon>Bacillati</taxon>
        <taxon>Bacillota</taxon>
        <taxon>Bacilli</taxon>
        <taxon>Bacillales</taxon>
        <taxon>Bacillaceae</taxon>
        <taxon>Cytobacillus</taxon>
    </lineage>
</organism>
<dbReference type="InterPro" id="IPR036615">
    <property type="entry name" value="Mur_ligase_C_dom_sf"/>
</dbReference>
<dbReference type="InterPro" id="IPR013221">
    <property type="entry name" value="Mur_ligase_cen"/>
</dbReference>
<evidence type="ECO:0000256" key="11">
    <source>
        <dbReference type="ARBA" id="ARBA00022741"/>
    </source>
</evidence>
<accession>A0A248TKR6</accession>
<dbReference type="GO" id="GO:0005524">
    <property type="term" value="F:ATP binding"/>
    <property type="evidence" value="ECO:0007669"/>
    <property type="project" value="UniProtKB-KW"/>
</dbReference>
<evidence type="ECO:0000256" key="2">
    <source>
        <dbReference type="ARBA" id="ARBA00004799"/>
    </source>
</evidence>
<dbReference type="RefSeq" id="WP_095372385.1">
    <property type="nucleotide sequence ID" value="NZ_CP022983.1"/>
</dbReference>
<dbReference type="PANTHER" id="PTHR11136">
    <property type="entry name" value="FOLYLPOLYGLUTAMATE SYNTHASE-RELATED"/>
    <property type="match status" value="1"/>
</dbReference>
<evidence type="ECO:0000313" key="21">
    <source>
        <dbReference type="EMBL" id="ASV68818.1"/>
    </source>
</evidence>
<sequence length="432" mass="48597">MFTTYEEAIGWIHSRLRLGIKPGLQRMEWMMEKLNHPERRLKVIHIGGTNGKGSTLAYIHSILEAEGIMVGTFTSPYIEQFNERITLGGKPISDKDIVQLVNDIYPLAVELEGSELGEPSEFEIITTMAIHYFAHIEPVDIALFEVGLGGRLDSTNVLHPLLSIITNIGLDHTAILGDTIEKIASEKAGIIKPGTPIITGVKQDEAVAVIEKTAKEKHAKVYQANKQFQAEHIVSTEVGEAFSFQNTFRQRDYLEISMSGVHQVENASLALMAVDFLNQYFSFVISEVSIERGLKKMYWPGRFERVATAPLTILDGAHNEEGMAAVCDELEKRYQDRDIYFIFAALKDKPLQGMIQRMEDCAKAITFVGFDFPRAATAEELSAISQKNHHLVTADWQEAIKETKEMMRENDVLVITGSLYFISEVKRFFAHQ</sequence>
<keyword evidence="11 18" id="KW-0547">Nucleotide-binding</keyword>
<evidence type="ECO:0000256" key="18">
    <source>
        <dbReference type="PIRNR" id="PIRNR001563"/>
    </source>
</evidence>
<dbReference type="EC" id="6.3.2.17" evidence="7"/>
<dbReference type="InterPro" id="IPR001645">
    <property type="entry name" value="Folylpolyglutamate_synth"/>
</dbReference>
<keyword evidence="10" id="KW-0479">Metal-binding</keyword>